<name>A0A5B7GX80_PORTR</name>
<protein>
    <submittedName>
        <fullName evidence="1">Uncharacterized protein</fullName>
    </submittedName>
</protein>
<organism evidence="1 2">
    <name type="scientific">Portunus trituberculatus</name>
    <name type="common">Swimming crab</name>
    <name type="synonym">Neptunus trituberculatus</name>
    <dbReference type="NCBI Taxonomy" id="210409"/>
    <lineage>
        <taxon>Eukaryota</taxon>
        <taxon>Metazoa</taxon>
        <taxon>Ecdysozoa</taxon>
        <taxon>Arthropoda</taxon>
        <taxon>Crustacea</taxon>
        <taxon>Multicrustacea</taxon>
        <taxon>Malacostraca</taxon>
        <taxon>Eumalacostraca</taxon>
        <taxon>Eucarida</taxon>
        <taxon>Decapoda</taxon>
        <taxon>Pleocyemata</taxon>
        <taxon>Brachyura</taxon>
        <taxon>Eubrachyura</taxon>
        <taxon>Portunoidea</taxon>
        <taxon>Portunidae</taxon>
        <taxon>Portuninae</taxon>
        <taxon>Portunus</taxon>
    </lineage>
</organism>
<accession>A0A5B7GX80</accession>
<dbReference type="AlphaFoldDB" id="A0A5B7GX80"/>
<sequence length="126" mass="13775">MPYPAHCPCPPSLPTILPTVLLTVPAHPPFLVTPQLLPNLTLTQTLPSPRDEEIDSSLPLIRRDPTHALLWPPSPKFVISRIAITSRKVRGKNIPLAESLGHLIALYLLFLPGSSRSPCLSLGKKI</sequence>
<gene>
    <name evidence="1" type="ORF">E2C01_056074</name>
</gene>
<proteinExistence type="predicted"/>
<dbReference type="EMBL" id="VSRR010019191">
    <property type="protein sequence ID" value="MPC61995.1"/>
    <property type="molecule type" value="Genomic_DNA"/>
</dbReference>
<reference evidence="1 2" key="1">
    <citation type="submission" date="2019-05" db="EMBL/GenBank/DDBJ databases">
        <title>Another draft genome of Portunus trituberculatus and its Hox gene families provides insights of decapod evolution.</title>
        <authorList>
            <person name="Jeong J.-H."/>
            <person name="Song I."/>
            <person name="Kim S."/>
            <person name="Choi T."/>
            <person name="Kim D."/>
            <person name="Ryu S."/>
            <person name="Kim W."/>
        </authorList>
    </citation>
    <scope>NUCLEOTIDE SEQUENCE [LARGE SCALE GENOMIC DNA]</scope>
    <source>
        <tissue evidence="1">Muscle</tissue>
    </source>
</reference>
<dbReference type="Proteomes" id="UP000324222">
    <property type="component" value="Unassembled WGS sequence"/>
</dbReference>
<evidence type="ECO:0000313" key="2">
    <source>
        <dbReference type="Proteomes" id="UP000324222"/>
    </source>
</evidence>
<comment type="caution">
    <text evidence="1">The sequence shown here is derived from an EMBL/GenBank/DDBJ whole genome shotgun (WGS) entry which is preliminary data.</text>
</comment>
<keyword evidence="2" id="KW-1185">Reference proteome</keyword>
<evidence type="ECO:0000313" key="1">
    <source>
        <dbReference type="EMBL" id="MPC61995.1"/>
    </source>
</evidence>